<protein>
    <submittedName>
        <fullName evidence="1">Uncharacterized protein</fullName>
    </submittedName>
</protein>
<sequence length="67" mass="7609">MKASNNNNNKGVSKGDRGCHTKVVIVKADTKAQEEILDFKFLRKKTVKNLSIFLPRMLFQTTIPSEE</sequence>
<dbReference type="EMBL" id="DF973294">
    <property type="protein sequence ID" value="GAU24646.1"/>
    <property type="molecule type" value="Genomic_DNA"/>
</dbReference>
<name>A0A2Z6LZD9_TRISU</name>
<proteinExistence type="predicted"/>
<dbReference type="AlphaFoldDB" id="A0A2Z6LZD9"/>
<accession>A0A2Z6LZD9</accession>
<organism evidence="1 2">
    <name type="scientific">Trifolium subterraneum</name>
    <name type="common">Subterranean clover</name>
    <dbReference type="NCBI Taxonomy" id="3900"/>
    <lineage>
        <taxon>Eukaryota</taxon>
        <taxon>Viridiplantae</taxon>
        <taxon>Streptophyta</taxon>
        <taxon>Embryophyta</taxon>
        <taxon>Tracheophyta</taxon>
        <taxon>Spermatophyta</taxon>
        <taxon>Magnoliopsida</taxon>
        <taxon>eudicotyledons</taxon>
        <taxon>Gunneridae</taxon>
        <taxon>Pentapetalae</taxon>
        <taxon>rosids</taxon>
        <taxon>fabids</taxon>
        <taxon>Fabales</taxon>
        <taxon>Fabaceae</taxon>
        <taxon>Papilionoideae</taxon>
        <taxon>50 kb inversion clade</taxon>
        <taxon>NPAAA clade</taxon>
        <taxon>Hologalegina</taxon>
        <taxon>IRL clade</taxon>
        <taxon>Trifolieae</taxon>
        <taxon>Trifolium</taxon>
    </lineage>
</organism>
<gene>
    <name evidence="1" type="ORF">TSUD_208720</name>
</gene>
<evidence type="ECO:0000313" key="1">
    <source>
        <dbReference type="EMBL" id="GAU24646.1"/>
    </source>
</evidence>
<evidence type="ECO:0000313" key="2">
    <source>
        <dbReference type="Proteomes" id="UP000242715"/>
    </source>
</evidence>
<dbReference type="Proteomes" id="UP000242715">
    <property type="component" value="Unassembled WGS sequence"/>
</dbReference>
<reference evidence="2" key="1">
    <citation type="journal article" date="2017" name="Front. Plant Sci.">
        <title>Climate Clever Clovers: New Paradigm to Reduce the Environmental Footprint of Ruminants by Breeding Low Methanogenic Forages Utilizing Haplotype Variation.</title>
        <authorList>
            <person name="Kaur P."/>
            <person name="Appels R."/>
            <person name="Bayer P.E."/>
            <person name="Keeble-Gagnere G."/>
            <person name="Wang J."/>
            <person name="Hirakawa H."/>
            <person name="Shirasawa K."/>
            <person name="Vercoe P."/>
            <person name="Stefanova K."/>
            <person name="Durmic Z."/>
            <person name="Nichols P."/>
            <person name="Revell C."/>
            <person name="Isobe S.N."/>
            <person name="Edwards D."/>
            <person name="Erskine W."/>
        </authorList>
    </citation>
    <scope>NUCLEOTIDE SEQUENCE [LARGE SCALE GENOMIC DNA]</scope>
    <source>
        <strain evidence="2">cv. Daliak</strain>
    </source>
</reference>
<keyword evidence="2" id="KW-1185">Reference proteome</keyword>